<dbReference type="Gene3D" id="1.10.560.10">
    <property type="entry name" value="GroEL-like equatorial domain"/>
    <property type="match status" value="1"/>
</dbReference>
<evidence type="ECO:0000256" key="6">
    <source>
        <dbReference type="SAM" id="SignalP"/>
    </source>
</evidence>
<dbReference type="PROSITE" id="PS00751">
    <property type="entry name" value="TCP1_2"/>
    <property type="match status" value="1"/>
</dbReference>
<protein>
    <recommendedName>
        <fullName evidence="9">T-complex protein 1 subunit alpha</fullName>
    </recommendedName>
</protein>
<dbReference type="GO" id="GO:0016887">
    <property type="term" value="F:ATP hydrolysis activity"/>
    <property type="evidence" value="ECO:0007669"/>
    <property type="project" value="InterPro"/>
</dbReference>
<evidence type="ECO:0000256" key="4">
    <source>
        <dbReference type="ARBA" id="ARBA00023186"/>
    </source>
</evidence>
<proteinExistence type="inferred from homology"/>
<feature type="signal peptide" evidence="6">
    <location>
        <begin position="1"/>
        <end position="17"/>
    </location>
</feature>
<dbReference type="PRINTS" id="PR00304">
    <property type="entry name" value="TCOMPLEXTCP1"/>
</dbReference>
<gene>
    <name evidence="7" type="ORF">WN944_019516</name>
</gene>
<evidence type="ECO:0000313" key="8">
    <source>
        <dbReference type="Proteomes" id="UP001428341"/>
    </source>
</evidence>
<feature type="chain" id="PRO_5042875636" description="T-complex protein 1 subunit alpha" evidence="6">
    <location>
        <begin position="18"/>
        <end position="151"/>
    </location>
</feature>
<keyword evidence="6" id="KW-0732">Signal</keyword>
<dbReference type="GO" id="GO:0051082">
    <property type="term" value="F:unfolded protein binding"/>
    <property type="evidence" value="ECO:0007669"/>
    <property type="project" value="InterPro"/>
</dbReference>
<dbReference type="GO" id="GO:0140662">
    <property type="term" value="F:ATP-dependent protein folding chaperone"/>
    <property type="evidence" value="ECO:0007669"/>
    <property type="project" value="InterPro"/>
</dbReference>
<comment type="caution">
    <text evidence="7">The sequence shown here is derived from an EMBL/GenBank/DDBJ whole genome shotgun (WGS) entry which is preliminary data.</text>
</comment>
<evidence type="ECO:0000256" key="3">
    <source>
        <dbReference type="ARBA" id="ARBA00022840"/>
    </source>
</evidence>
<keyword evidence="8" id="KW-1185">Reference proteome</keyword>
<evidence type="ECO:0000256" key="2">
    <source>
        <dbReference type="ARBA" id="ARBA00022741"/>
    </source>
</evidence>
<evidence type="ECO:0000313" key="7">
    <source>
        <dbReference type="EMBL" id="KAK9188117.1"/>
    </source>
</evidence>
<sequence length="151" mass="16400">MILTILSLLVLNYQVGASDDNITETREVAKQKNCKLWYMPIPFCKNEEKNTTTTTKTKLSLGSANSMRGAAALDFKKMSLVSELIILQLLVDDIGEATITNDGATILKMLEVEHPAAKVLVELAELQNREAGDGTTSVAIGSAEFLKVIEA</sequence>
<name>A0AAP0QE31_9ROSI</name>
<comment type="similarity">
    <text evidence="1 5">Belongs to the TCP-1 chaperonin family.</text>
</comment>
<dbReference type="InterPro" id="IPR027413">
    <property type="entry name" value="GROEL-like_equatorial_sf"/>
</dbReference>
<dbReference type="Proteomes" id="UP001428341">
    <property type="component" value="Unassembled WGS sequence"/>
</dbReference>
<organism evidence="7 8">
    <name type="scientific">Citrus x changshan-huyou</name>
    <dbReference type="NCBI Taxonomy" id="2935761"/>
    <lineage>
        <taxon>Eukaryota</taxon>
        <taxon>Viridiplantae</taxon>
        <taxon>Streptophyta</taxon>
        <taxon>Embryophyta</taxon>
        <taxon>Tracheophyta</taxon>
        <taxon>Spermatophyta</taxon>
        <taxon>Magnoliopsida</taxon>
        <taxon>eudicotyledons</taxon>
        <taxon>Gunneridae</taxon>
        <taxon>Pentapetalae</taxon>
        <taxon>rosids</taxon>
        <taxon>malvids</taxon>
        <taxon>Sapindales</taxon>
        <taxon>Rutaceae</taxon>
        <taxon>Aurantioideae</taxon>
        <taxon>Citrus</taxon>
    </lineage>
</organism>
<accession>A0AAP0QE31</accession>
<evidence type="ECO:0000256" key="5">
    <source>
        <dbReference type="RuleBase" id="RU004187"/>
    </source>
</evidence>
<dbReference type="PANTHER" id="PTHR11353">
    <property type="entry name" value="CHAPERONIN"/>
    <property type="match status" value="1"/>
</dbReference>
<evidence type="ECO:0000256" key="1">
    <source>
        <dbReference type="ARBA" id="ARBA00008020"/>
    </source>
</evidence>
<dbReference type="GO" id="GO:0005524">
    <property type="term" value="F:ATP binding"/>
    <property type="evidence" value="ECO:0007669"/>
    <property type="project" value="UniProtKB-KW"/>
</dbReference>
<dbReference type="SUPFAM" id="SSF48592">
    <property type="entry name" value="GroEL equatorial domain-like"/>
    <property type="match status" value="1"/>
</dbReference>
<evidence type="ECO:0008006" key="9">
    <source>
        <dbReference type="Google" id="ProtNLM"/>
    </source>
</evidence>
<keyword evidence="3 5" id="KW-0067">ATP-binding</keyword>
<keyword evidence="4 5" id="KW-0143">Chaperone</keyword>
<reference evidence="7 8" key="1">
    <citation type="submission" date="2024-05" db="EMBL/GenBank/DDBJ databases">
        <title>Haplotype-resolved chromosome-level genome assembly of Huyou (Citrus changshanensis).</title>
        <authorList>
            <person name="Miao C."/>
            <person name="Chen W."/>
            <person name="Wu Y."/>
            <person name="Wang L."/>
            <person name="Zhao S."/>
            <person name="Grierson D."/>
            <person name="Xu C."/>
            <person name="Chen K."/>
        </authorList>
    </citation>
    <scope>NUCLEOTIDE SEQUENCE [LARGE SCALE GENOMIC DNA]</scope>
    <source>
        <strain evidence="7">01-14</strain>
        <tissue evidence="7">Leaf</tissue>
    </source>
</reference>
<dbReference type="Pfam" id="PF00118">
    <property type="entry name" value="Cpn60_TCP1"/>
    <property type="match status" value="1"/>
</dbReference>
<dbReference type="InterPro" id="IPR002194">
    <property type="entry name" value="Chaperonin_TCP-1_CS"/>
</dbReference>
<keyword evidence="2 5" id="KW-0547">Nucleotide-binding</keyword>
<dbReference type="AlphaFoldDB" id="A0AAP0QE31"/>
<dbReference type="InterPro" id="IPR017998">
    <property type="entry name" value="Chaperone_TCP-1"/>
</dbReference>
<dbReference type="InterPro" id="IPR002423">
    <property type="entry name" value="Cpn60/GroEL/TCP-1"/>
</dbReference>
<dbReference type="EMBL" id="JBCGBO010000007">
    <property type="protein sequence ID" value="KAK9188117.1"/>
    <property type="molecule type" value="Genomic_DNA"/>
</dbReference>